<keyword evidence="4 6" id="KW-1133">Transmembrane helix</keyword>
<dbReference type="Pfam" id="PF02687">
    <property type="entry name" value="FtsX"/>
    <property type="match status" value="2"/>
</dbReference>
<evidence type="ECO:0000256" key="6">
    <source>
        <dbReference type="SAM" id="Phobius"/>
    </source>
</evidence>
<accession>A0ABS1KQC3</accession>
<feature type="transmembrane region" description="Helical" evidence="6">
    <location>
        <begin position="734"/>
        <end position="751"/>
    </location>
</feature>
<name>A0ABS1KQC3_9BACT</name>
<evidence type="ECO:0000256" key="4">
    <source>
        <dbReference type="ARBA" id="ARBA00022989"/>
    </source>
</evidence>
<feature type="transmembrane region" description="Helical" evidence="6">
    <location>
        <begin position="763"/>
        <end position="784"/>
    </location>
</feature>
<dbReference type="InterPro" id="IPR025857">
    <property type="entry name" value="MacB_PCD"/>
</dbReference>
<organism evidence="9 10">
    <name type="scientific">Chryseolinea lacunae</name>
    <dbReference type="NCBI Taxonomy" id="2801331"/>
    <lineage>
        <taxon>Bacteria</taxon>
        <taxon>Pseudomonadati</taxon>
        <taxon>Bacteroidota</taxon>
        <taxon>Cytophagia</taxon>
        <taxon>Cytophagales</taxon>
        <taxon>Fulvivirgaceae</taxon>
        <taxon>Chryseolinea</taxon>
    </lineage>
</organism>
<evidence type="ECO:0000259" key="8">
    <source>
        <dbReference type="Pfam" id="PF12704"/>
    </source>
</evidence>
<dbReference type="InterPro" id="IPR003838">
    <property type="entry name" value="ABC3_permease_C"/>
</dbReference>
<evidence type="ECO:0000256" key="3">
    <source>
        <dbReference type="ARBA" id="ARBA00022692"/>
    </source>
</evidence>
<evidence type="ECO:0000313" key="9">
    <source>
        <dbReference type="EMBL" id="MBL0740481.1"/>
    </source>
</evidence>
<evidence type="ECO:0000256" key="1">
    <source>
        <dbReference type="ARBA" id="ARBA00004651"/>
    </source>
</evidence>
<evidence type="ECO:0000256" key="5">
    <source>
        <dbReference type="ARBA" id="ARBA00023136"/>
    </source>
</evidence>
<feature type="domain" description="ABC3 transporter permease C-terminal" evidence="7">
    <location>
        <begin position="291"/>
        <end position="396"/>
    </location>
</feature>
<keyword evidence="3 6" id="KW-0812">Transmembrane</keyword>
<dbReference type="EMBL" id="JAERRB010000001">
    <property type="protein sequence ID" value="MBL0740481.1"/>
    <property type="molecule type" value="Genomic_DNA"/>
</dbReference>
<feature type="domain" description="ABC3 transporter permease C-terminal" evidence="7">
    <location>
        <begin position="682"/>
        <end position="794"/>
    </location>
</feature>
<feature type="transmembrane region" description="Helical" evidence="6">
    <location>
        <begin position="380"/>
        <end position="399"/>
    </location>
</feature>
<reference evidence="9 10" key="1">
    <citation type="submission" date="2021-01" db="EMBL/GenBank/DDBJ databases">
        <title>Chryseolinea sp. Jin1 Genome sequencing and assembly.</title>
        <authorList>
            <person name="Kim I."/>
        </authorList>
    </citation>
    <scope>NUCLEOTIDE SEQUENCE [LARGE SCALE GENOMIC DNA]</scope>
    <source>
        <strain evidence="9 10">Jin1</strain>
    </source>
</reference>
<comment type="caution">
    <text evidence="9">The sequence shown here is derived from an EMBL/GenBank/DDBJ whole genome shotgun (WGS) entry which is preliminary data.</text>
</comment>
<dbReference type="Pfam" id="PF12704">
    <property type="entry name" value="MacB_PCD"/>
    <property type="match status" value="1"/>
</dbReference>
<protein>
    <submittedName>
        <fullName evidence="9">ABC transporter permease</fullName>
    </submittedName>
</protein>
<dbReference type="RefSeq" id="WP_202007811.1">
    <property type="nucleotide sequence ID" value="NZ_JAERRB010000001.1"/>
</dbReference>
<dbReference type="PANTHER" id="PTHR30572">
    <property type="entry name" value="MEMBRANE COMPONENT OF TRANSPORTER-RELATED"/>
    <property type="match status" value="1"/>
</dbReference>
<dbReference type="Proteomes" id="UP000613030">
    <property type="component" value="Unassembled WGS sequence"/>
</dbReference>
<sequence length="802" mass="90704">MLKHYWNTALRNLLRYKLFATINIVGLSISIAIFLALTNYVSYQFSYDKFYPGGERIYRIDYFEYQQGQPVLQTARTHDRTALLVHEYAPEVEAVTRVYNEKAYIFTEDVRIVDQNMLYVDSSFLKVFPLKIVSGSADQSLTPPSSVMISKSQARVYFGDADPMGKILYFNERLPFTVTGVFEDIPASASLDFDFLLSWSTMPYYGWVSKDGNFSAPWTFTYVRLKENITDIAAVNRGLTAMANEHITTLEKRGHTARYELRPYENLHTANELSGEAKPATRKTILYALLSLAVFILLAAWINYVNLSLARSLERADEIGVRKVFGASRTAISGQFLLEAAILSCITFVIGCGLYLLFTGPFAALLFTNIAFMPTQPTTWGLYFVGFVTGTTLIAFHPAHFISKYKPALILKNKLGTGKGKANLLHQGLMIFQLFLAVAIVGITLIAGRQLSFMRAFDSGFNTRHTVTLRAPASTNSDSLRRTRFNAFRNDMLQLAALRSGTASMNIPGQEIRFHDEDIHPVGSGTEHKQSFWIMWIDEGYQETFGLTLLGGRNFNAKETGLTVMINETAARALGYSTPTDAVNTRITTGDHEIATVVGVWKDYHHESVHKPVDPIVFFHRHPNEYGYYSFNVESREGNYLKAMETIWHKHYPNDPFIYYYMDRFFEEQYRADELFAKLLSLFSVISITVASLGLFGMASLAMVKRTKEIGVRKVLGATVWNIVVMLSKTYIKLIAISCAFAFPLAYYITWHWLQTFAYKIDIRWWMIILPGVIVLLATLLTIASQSIKAAVANPAKSLKDQ</sequence>
<feature type="transmembrane region" description="Helical" evidence="6">
    <location>
        <begin position="679"/>
        <end position="704"/>
    </location>
</feature>
<feature type="domain" description="MacB-like periplasmic core" evidence="8">
    <location>
        <begin position="22"/>
        <end position="237"/>
    </location>
</feature>
<keyword evidence="10" id="KW-1185">Reference proteome</keyword>
<evidence type="ECO:0000313" key="10">
    <source>
        <dbReference type="Proteomes" id="UP000613030"/>
    </source>
</evidence>
<feature type="transmembrane region" description="Helical" evidence="6">
    <location>
        <begin position="341"/>
        <end position="368"/>
    </location>
</feature>
<keyword evidence="2" id="KW-1003">Cell membrane</keyword>
<dbReference type="InterPro" id="IPR050250">
    <property type="entry name" value="Macrolide_Exporter_MacB"/>
</dbReference>
<feature type="transmembrane region" description="Helical" evidence="6">
    <location>
        <begin position="424"/>
        <end position="447"/>
    </location>
</feature>
<keyword evidence="5 6" id="KW-0472">Membrane</keyword>
<proteinExistence type="predicted"/>
<evidence type="ECO:0000256" key="2">
    <source>
        <dbReference type="ARBA" id="ARBA00022475"/>
    </source>
</evidence>
<evidence type="ECO:0000259" key="7">
    <source>
        <dbReference type="Pfam" id="PF02687"/>
    </source>
</evidence>
<feature type="transmembrane region" description="Helical" evidence="6">
    <location>
        <begin position="285"/>
        <end position="304"/>
    </location>
</feature>
<dbReference type="PANTHER" id="PTHR30572:SF18">
    <property type="entry name" value="ABC-TYPE MACROLIDE FAMILY EXPORT SYSTEM PERMEASE COMPONENT 2"/>
    <property type="match status" value="1"/>
</dbReference>
<feature type="transmembrane region" description="Helical" evidence="6">
    <location>
        <begin position="20"/>
        <end position="41"/>
    </location>
</feature>
<comment type="subcellular location">
    <subcellularLocation>
        <location evidence="1">Cell membrane</location>
        <topology evidence="1">Multi-pass membrane protein</topology>
    </subcellularLocation>
</comment>
<gene>
    <name evidence="9" type="ORF">JI741_04590</name>
</gene>